<keyword evidence="1" id="KW-0472">Membrane</keyword>
<feature type="transmembrane region" description="Helical" evidence="1">
    <location>
        <begin position="6"/>
        <end position="28"/>
    </location>
</feature>
<dbReference type="EMBL" id="JWZT01005004">
    <property type="protein sequence ID" value="KII62343.1"/>
    <property type="molecule type" value="Genomic_DNA"/>
</dbReference>
<gene>
    <name evidence="2" type="ORF">RF11_11671</name>
</gene>
<protein>
    <submittedName>
        <fullName evidence="2">Uncharacterized protein</fullName>
    </submittedName>
</protein>
<evidence type="ECO:0000313" key="2">
    <source>
        <dbReference type="EMBL" id="KII62343.1"/>
    </source>
</evidence>
<accession>A0A0C2IAI3</accession>
<dbReference type="Proteomes" id="UP000031668">
    <property type="component" value="Unassembled WGS sequence"/>
</dbReference>
<dbReference type="AlphaFoldDB" id="A0A0C2IAI3"/>
<name>A0A0C2IAI3_THEKT</name>
<organism evidence="2 3">
    <name type="scientific">Thelohanellus kitauei</name>
    <name type="common">Myxosporean</name>
    <dbReference type="NCBI Taxonomy" id="669202"/>
    <lineage>
        <taxon>Eukaryota</taxon>
        <taxon>Metazoa</taxon>
        <taxon>Cnidaria</taxon>
        <taxon>Myxozoa</taxon>
        <taxon>Myxosporea</taxon>
        <taxon>Bivalvulida</taxon>
        <taxon>Platysporina</taxon>
        <taxon>Myxobolidae</taxon>
        <taxon>Thelohanellus</taxon>
    </lineage>
</organism>
<reference evidence="2 3" key="1">
    <citation type="journal article" date="2014" name="Genome Biol. Evol.">
        <title>The genome of the myxosporean Thelohanellus kitauei shows adaptations to nutrient acquisition within its fish host.</title>
        <authorList>
            <person name="Yang Y."/>
            <person name="Xiong J."/>
            <person name="Zhou Z."/>
            <person name="Huo F."/>
            <person name="Miao W."/>
            <person name="Ran C."/>
            <person name="Liu Y."/>
            <person name="Zhang J."/>
            <person name="Feng J."/>
            <person name="Wang M."/>
            <person name="Wang M."/>
            <person name="Wang L."/>
            <person name="Yao B."/>
        </authorList>
    </citation>
    <scope>NUCLEOTIDE SEQUENCE [LARGE SCALE GENOMIC DNA]</scope>
    <source>
        <strain evidence="2">Wuqing</strain>
    </source>
</reference>
<sequence length="116" mass="13533">MHTEQGLGISLNIYLHMLLKWVIVVLTLTHTTVGSRKCELEKCKIFLAKIDDEFEEIVNYFRLRDYTIGGNFEGYPYPPNSISDFSTLLKEKLNCEYDSLETLLFTAFRYCGITYQ</sequence>
<keyword evidence="1" id="KW-0812">Transmembrane</keyword>
<evidence type="ECO:0000313" key="3">
    <source>
        <dbReference type="Proteomes" id="UP000031668"/>
    </source>
</evidence>
<keyword evidence="1" id="KW-1133">Transmembrane helix</keyword>
<comment type="caution">
    <text evidence="2">The sequence shown here is derived from an EMBL/GenBank/DDBJ whole genome shotgun (WGS) entry which is preliminary data.</text>
</comment>
<evidence type="ECO:0000256" key="1">
    <source>
        <dbReference type="SAM" id="Phobius"/>
    </source>
</evidence>
<keyword evidence="3" id="KW-1185">Reference proteome</keyword>
<proteinExistence type="predicted"/>